<keyword evidence="3" id="KW-0675">Receptor</keyword>
<dbReference type="EMBL" id="JBHLWV010000003">
    <property type="protein sequence ID" value="MFC0313452.1"/>
    <property type="molecule type" value="Genomic_DNA"/>
</dbReference>
<dbReference type="InterPro" id="IPR000157">
    <property type="entry name" value="TIR_dom"/>
</dbReference>
<feature type="domain" description="TIR" evidence="2">
    <location>
        <begin position="19"/>
        <end position="109"/>
    </location>
</feature>
<evidence type="ECO:0000313" key="3">
    <source>
        <dbReference type="EMBL" id="MFC0313452.1"/>
    </source>
</evidence>
<reference evidence="3 4" key="1">
    <citation type="submission" date="2024-09" db="EMBL/GenBank/DDBJ databases">
        <authorList>
            <person name="Sun Q."/>
            <person name="Mori K."/>
        </authorList>
    </citation>
    <scope>NUCLEOTIDE SEQUENCE [LARGE SCALE GENOMIC DNA]</scope>
    <source>
        <strain evidence="3 4">CCM 7957</strain>
    </source>
</reference>
<dbReference type="Gene3D" id="3.40.50.10140">
    <property type="entry name" value="Toll/interleukin-1 receptor homology (TIR) domain"/>
    <property type="match status" value="1"/>
</dbReference>
<dbReference type="InterPro" id="IPR035897">
    <property type="entry name" value="Toll_tir_struct_dom_sf"/>
</dbReference>
<feature type="region of interest" description="Disordered" evidence="1">
    <location>
        <begin position="474"/>
        <end position="503"/>
    </location>
</feature>
<evidence type="ECO:0000313" key="4">
    <source>
        <dbReference type="Proteomes" id="UP001589783"/>
    </source>
</evidence>
<dbReference type="Proteomes" id="UP001589783">
    <property type="component" value="Unassembled WGS sequence"/>
</dbReference>
<evidence type="ECO:0000259" key="2">
    <source>
        <dbReference type="Pfam" id="PF13676"/>
    </source>
</evidence>
<proteinExistence type="predicted"/>
<dbReference type="RefSeq" id="WP_382359644.1">
    <property type="nucleotide sequence ID" value="NZ_JBHLWV010000003.1"/>
</dbReference>
<organism evidence="3 4">
    <name type="scientific">Gordonia phosphorivorans</name>
    <dbReference type="NCBI Taxonomy" id="1056982"/>
    <lineage>
        <taxon>Bacteria</taxon>
        <taxon>Bacillati</taxon>
        <taxon>Actinomycetota</taxon>
        <taxon>Actinomycetes</taxon>
        <taxon>Mycobacteriales</taxon>
        <taxon>Gordoniaceae</taxon>
        <taxon>Gordonia</taxon>
    </lineage>
</organism>
<dbReference type="Pfam" id="PF13676">
    <property type="entry name" value="TIR_2"/>
    <property type="match status" value="1"/>
</dbReference>
<feature type="region of interest" description="Disordered" evidence="1">
    <location>
        <begin position="151"/>
        <end position="180"/>
    </location>
</feature>
<accession>A0ABV6H3J4</accession>
<name>A0ABV6H3J4_9ACTN</name>
<sequence length="503" mass="56111">MSNPSDSLRAYRGGEPYAFISYARADAHLVFPILQALQDRGFRIWFDEGIKPMDEWMDRLASAIDGAEIFVLFASKGSVSRSNVIREIGRAAENEKPFCTVGLESMQLPRAVAFAVGKDQHVAASERNRAEVVADLVNAFDGYNIREDGVGEPVSDVRTSNRRPVPERPRRRGQRMQVQDSFADRVPESEALLRSVDRQLRRLRDEEAIEPEVFPNVLVFYGGSGLGKTGLSKRLELWVSHGLAESIEWGEWPHEDVVSVRWDFHEAEGNLNLLAMLRALRAALTRSKVDWRAFDIGLAAYLEACRFGEQNALGLSGDVEDEVLRSFQIVASELRMAPPSDLAPSDVRRIVREVRQARGHGGSLDDYSALFTLLDAVQDLSRGGHASEVASDLMYLLTEVIGVLPPEERPLLLFFVDPFERIQRGSETGHEEALAQFVADLPFALFVITGRDKLKWAEENRTGLPFAGPSFWPGLTSGDPMPPEPRQHLLGRLSDEDTSVACR</sequence>
<evidence type="ECO:0000256" key="1">
    <source>
        <dbReference type="SAM" id="MobiDB-lite"/>
    </source>
</evidence>
<comment type="caution">
    <text evidence="3">The sequence shown here is derived from an EMBL/GenBank/DDBJ whole genome shotgun (WGS) entry which is preliminary data.</text>
</comment>
<protein>
    <submittedName>
        <fullName evidence="3">Toll/interleukin-1 receptor domain-containing protein</fullName>
    </submittedName>
</protein>
<dbReference type="SUPFAM" id="SSF52200">
    <property type="entry name" value="Toll/Interleukin receptor TIR domain"/>
    <property type="match status" value="1"/>
</dbReference>
<keyword evidence="4" id="KW-1185">Reference proteome</keyword>
<gene>
    <name evidence="3" type="ORF">ACFFJD_01105</name>
</gene>